<feature type="domain" description="Acyl-CoA thioesterase-like N-terminal HotDog" evidence="1">
    <location>
        <begin position="22"/>
        <end position="103"/>
    </location>
</feature>
<evidence type="ECO:0000313" key="3">
    <source>
        <dbReference type="EMBL" id="KAB1648207.1"/>
    </source>
</evidence>
<dbReference type="Pfam" id="PF20789">
    <property type="entry name" value="4HBT_3C"/>
    <property type="match status" value="1"/>
</dbReference>
<reference evidence="3 4" key="1">
    <citation type="submission" date="2019-09" db="EMBL/GenBank/DDBJ databases">
        <title>Phylogeny of genus Pseudoclavibacter and closely related genus.</title>
        <authorList>
            <person name="Li Y."/>
        </authorList>
    </citation>
    <scope>NUCLEOTIDE SEQUENCE [LARGE SCALE GENOMIC DNA]</scope>
    <source>
        <strain evidence="3 4">EGI 60007</strain>
    </source>
</reference>
<dbReference type="SUPFAM" id="SSF54637">
    <property type="entry name" value="Thioesterase/thiol ester dehydrase-isomerase"/>
    <property type="match status" value="1"/>
</dbReference>
<dbReference type="Proteomes" id="UP000431744">
    <property type="component" value="Unassembled WGS sequence"/>
</dbReference>
<dbReference type="RefSeq" id="WP_158029402.1">
    <property type="nucleotide sequence ID" value="NZ_BMHG01000001.1"/>
</dbReference>
<sequence length="260" mass="27988">MTDVFFRNLGGDRYESTEHTQGAWNPNEQHLAAATGLLAHVLERIPGGEGKALSRISLDVLGMIPRGECEITSAVVRPGRRVELLEAQWHAGGRTSIIARAWRLARADTAGVAGTEDARLVPPESVEPSRHMDAWGGGFVRSLEYRPLPGRRAGSGAFWVRTGVELLEGVTASPLARLLGMVDVANGLAPRISPGDGAWSYPNVDLQLHLHRQPAGEWLGLEVRQQYGPEGVGLTSSVLHDADGPFGRAEQILLVRPGGH</sequence>
<dbReference type="OrthoDB" id="1413770at2"/>
<comment type="caution">
    <text evidence="3">The sequence shown here is derived from an EMBL/GenBank/DDBJ whole genome shotgun (WGS) entry which is preliminary data.</text>
</comment>
<dbReference type="InterPro" id="IPR042171">
    <property type="entry name" value="Acyl-CoA_hotdog"/>
</dbReference>
<dbReference type="InterPro" id="IPR049450">
    <property type="entry name" value="ACOT8-like_C"/>
</dbReference>
<organism evidence="3 4">
    <name type="scientific">Pseudoclavibacter endophyticus</name>
    <dbReference type="NCBI Taxonomy" id="1778590"/>
    <lineage>
        <taxon>Bacteria</taxon>
        <taxon>Bacillati</taxon>
        <taxon>Actinomycetota</taxon>
        <taxon>Actinomycetes</taxon>
        <taxon>Micrococcales</taxon>
        <taxon>Microbacteriaceae</taxon>
        <taxon>Pseudoclavibacter</taxon>
    </lineage>
</organism>
<protein>
    <submittedName>
        <fullName evidence="3">Thioesterase family protein</fullName>
    </submittedName>
</protein>
<keyword evidence="4" id="KW-1185">Reference proteome</keyword>
<dbReference type="Gene3D" id="2.40.160.210">
    <property type="entry name" value="Acyl-CoA thioesterase, double hotdog domain"/>
    <property type="match status" value="1"/>
</dbReference>
<proteinExistence type="predicted"/>
<feature type="domain" description="Acyl-CoA thioesterase-like C-terminal" evidence="2">
    <location>
        <begin position="123"/>
        <end position="255"/>
    </location>
</feature>
<evidence type="ECO:0000313" key="4">
    <source>
        <dbReference type="Proteomes" id="UP000431744"/>
    </source>
</evidence>
<dbReference type="InterPro" id="IPR049449">
    <property type="entry name" value="TesB_ACOT8-like_N"/>
</dbReference>
<name>A0A6H9WI95_9MICO</name>
<gene>
    <name evidence="3" type="ORF">F8O04_10855</name>
</gene>
<accession>A0A6H9WI95</accession>
<dbReference type="EMBL" id="WBJY01000002">
    <property type="protein sequence ID" value="KAB1648207.1"/>
    <property type="molecule type" value="Genomic_DNA"/>
</dbReference>
<evidence type="ECO:0000259" key="2">
    <source>
        <dbReference type="Pfam" id="PF20789"/>
    </source>
</evidence>
<dbReference type="InterPro" id="IPR029069">
    <property type="entry name" value="HotDog_dom_sf"/>
</dbReference>
<evidence type="ECO:0000259" key="1">
    <source>
        <dbReference type="Pfam" id="PF13622"/>
    </source>
</evidence>
<dbReference type="Pfam" id="PF13622">
    <property type="entry name" value="4HBT_3"/>
    <property type="match status" value="1"/>
</dbReference>
<dbReference type="AlphaFoldDB" id="A0A6H9WI95"/>